<feature type="signal peptide" evidence="2">
    <location>
        <begin position="1"/>
        <end position="36"/>
    </location>
</feature>
<protein>
    <recommendedName>
        <fullName evidence="5">DUF2796 domain-containing protein</fullName>
    </recommendedName>
</protein>
<proteinExistence type="predicted"/>
<keyword evidence="2" id="KW-0732">Signal</keyword>
<feature type="chain" id="PRO_5003187264" description="DUF2796 domain-containing protein" evidence="2">
    <location>
        <begin position="37"/>
        <end position="168"/>
    </location>
</feature>
<gene>
    <name evidence="3" type="ordered locus">Ftrac_1721</name>
</gene>
<dbReference type="AlphaFoldDB" id="E4TRI8"/>
<dbReference type="eggNOG" id="ENOG5033K42">
    <property type="taxonomic scope" value="Bacteria"/>
</dbReference>
<evidence type="ECO:0000313" key="3">
    <source>
        <dbReference type="EMBL" id="ADR21709.1"/>
    </source>
</evidence>
<evidence type="ECO:0008006" key="5">
    <source>
        <dbReference type="Google" id="ProtNLM"/>
    </source>
</evidence>
<accession>E4TRI8</accession>
<feature type="region of interest" description="Disordered" evidence="1">
    <location>
        <begin position="41"/>
        <end position="79"/>
    </location>
</feature>
<dbReference type="STRING" id="643867.Ftrac_1721"/>
<name>E4TRI8_MARTH</name>
<evidence type="ECO:0000313" key="4">
    <source>
        <dbReference type="Proteomes" id="UP000008720"/>
    </source>
</evidence>
<dbReference type="HOGENOM" id="CLU_1584525_0_0_10"/>
<dbReference type="Proteomes" id="UP000008720">
    <property type="component" value="Chromosome"/>
</dbReference>
<organism evidence="3 4">
    <name type="scientific">Marivirga tractuosa (strain ATCC 23168 / DSM 4126 / NBRC 15989 / NCIMB 1408 / VKM B-1430 / H-43)</name>
    <name type="common">Microscilla tractuosa</name>
    <name type="synonym">Flexibacter tractuosus</name>
    <dbReference type="NCBI Taxonomy" id="643867"/>
    <lineage>
        <taxon>Bacteria</taxon>
        <taxon>Pseudomonadati</taxon>
        <taxon>Bacteroidota</taxon>
        <taxon>Cytophagia</taxon>
        <taxon>Cytophagales</taxon>
        <taxon>Marivirgaceae</taxon>
        <taxon>Marivirga</taxon>
    </lineage>
</organism>
<dbReference type="KEGG" id="mtt:Ftrac_1721"/>
<dbReference type="EMBL" id="CP002349">
    <property type="protein sequence ID" value="ADR21709.1"/>
    <property type="molecule type" value="Genomic_DNA"/>
</dbReference>
<sequence length="168" mass="19553">MNTSFKFLHLNLMNLFKQIKAFLLLSVLLFALGHNAFPHVHHQHQHSTDTEHEVHHNSHDHNHQHESHQHETQQHEDSSQDWQDLNFLQVLLDGHSSTNHTHQYTPLLLEPLKSKKQLDQKLIQNFGQVEIVVPHREADLKQGFNALIRPYESVNLSINPLRGPPSKV</sequence>
<evidence type="ECO:0000256" key="1">
    <source>
        <dbReference type="SAM" id="MobiDB-lite"/>
    </source>
</evidence>
<keyword evidence="4" id="KW-1185">Reference proteome</keyword>
<evidence type="ECO:0000256" key="2">
    <source>
        <dbReference type="SAM" id="SignalP"/>
    </source>
</evidence>
<reference evidence="3 4" key="1">
    <citation type="journal article" date="2011" name="Stand. Genomic Sci.">
        <title>Complete genome sequence of Marivirga tractuosa type strain (H-43).</title>
        <authorList>
            <person name="Pagani I."/>
            <person name="Chertkov O."/>
            <person name="Lapidus A."/>
            <person name="Lucas S."/>
            <person name="Del Rio T.G."/>
            <person name="Tice H."/>
            <person name="Copeland A."/>
            <person name="Cheng J.F."/>
            <person name="Nolan M."/>
            <person name="Saunders E."/>
            <person name="Pitluck S."/>
            <person name="Held B."/>
            <person name="Goodwin L."/>
            <person name="Liolios K."/>
            <person name="Ovchinikova G."/>
            <person name="Ivanova N."/>
            <person name="Mavromatis K."/>
            <person name="Pati A."/>
            <person name="Chen A."/>
            <person name="Palaniappan K."/>
            <person name="Land M."/>
            <person name="Hauser L."/>
            <person name="Jeffries C.D."/>
            <person name="Detter J.C."/>
            <person name="Han C."/>
            <person name="Tapia R."/>
            <person name="Ngatchou-Djao O.D."/>
            <person name="Rohde M."/>
            <person name="Goker M."/>
            <person name="Spring S."/>
            <person name="Sikorski J."/>
            <person name="Woyke T."/>
            <person name="Bristow J."/>
            <person name="Eisen J.A."/>
            <person name="Markowitz V."/>
            <person name="Hugenholtz P."/>
            <person name="Klenk H.P."/>
            <person name="Kyrpides N.C."/>
        </authorList>
    </citation>
    <scope>NUCLEOTIDE SEQUENCE [LARGE SCALE GENOMIC DNA]</scope>
    <source>
        <strain evidence="4">ATCC 23168 / DSM 4126 / NBRC 15989 / NCIMB 1408 / VKM B-1430 / H-43</strain>
    </source>
</reference>
<feature type="compositionally biased region" description="Basic and acidic residues" evidence="1">
    <location>
        <begin position="46"/>
        <end position="78"/>
    </location>
</feature>